<organism evidence="2 3">
    <name type="scientific">Candidatus Nomurabacteria bacterium RIFCSPHIGHO2_02_FULL_42_24</name>
    <dbReference type="NCBI Taxonomy" id="1801757"/>
    <lineage>
        <taxon>Bacteria</taxon>
        <taxon>Candidatus Nomuraibacteriota</taxon>
    </lineage>
</organism>
<evidence type="ECO:0000256" key="1">
    <source>
        <dbReference type="SAM" id="Phobius"/>
    </source>
</evidence>
<keyword evidence="1" id="KW-1133">Transmembrane helix</keyword>
<gene>
    <name evidence="2" type="ORF">A3B93_02200</name>
</gene>
<keyword evidence="1" id="KW-0812">Transmembrane</keyword>
<proteinExistence type="predicted"/>
<name>A0A1F6WIM8_9BACT</name>
<evidence type="ECO:0000313" key="3">
    <source>
        <dbReference type="Proteomes" id="UP000179880"/>
    </source>
</evidence>
<dbReference type="AlphaFoldDB" id="A0A1F6WIM8"/>
<evidence type="ECO:0000313" key="2">
    <source>
        <dbReference type="EMBL" id="OGI81646.1"/>
    </source>
</evidence>
<sequence>MVNLLSIQEKKYLQWEYRCRLFVLALKGIFVLAVIFIILLLPTRARLMFSERADDKRIEVLGAGQASSLEREVRASVLDINQKLSIFTFKPEWVFSQEVLDPILNNLGSNIQLKSVFLERSPTGVVAKLRGWAADREKLLEFRRRLETVSGFAQVDLPISNFVKGRDIEFSLDILLSEKK</sequence>
<dbReference type="EMBL" id="MFUH01000022">
    <property type="protein sequence ID" value="OGI81646.1"/>
    <property type="molecule type" value="Genomic_DNA"/>
</dbReference>
<feature type="transmembrane region" description="Helical" evidence="1">
    <location>
        <begin position="21"/>
        <end position="41"/>
    </location>
</feature>
<comment type="caution">
    <text evidence="2">The sequence shown here is derived from an EMBL/GenBank/DDBJ whole genome shotgun (WGS) entry which is preliminary data.</text>
</comment>
<keyword evidence="1" id="KW-0472">Membrane</keyword>
<reference evidence="2 3" key="1">
    <citation type="journal article" date="2016" name="Nat. Commun.">
        <title>Thousands of microbial genomes shed light on interconnected biogeochemical processes in an aquifer system.</title>
        <authorList>
            <person name="Anantharaman K."/>
            <person name="Brown C.T."/>
            <person name="Hug L.A."/>
            <person name="Sharon I."/>
            <person name="Castelle C.J."/>
            <person name="Probst A.J."/>
            <person name="Thomas B.C."/>
            <person name="Singh A."/>
            <person name="Wilkins M.J."/>
            <person name="Karaoz U."/>
            <person name="Brodie E.L."/>
            <person name="Williams K.H."/>
            <person name="Hubbard S.S."/>
            <person name="Banfield J.F."/>
        </authorList>
    </citation>
    <scope>NUCLEOTIDE SEQUENCE [LARGE SCALE GENOMIC DNA]</scope>
</reference>
<dbReference type="Proteomes" id="UP000179880">
    <property type="component" value="Unassembled WGS sequence"/>
</dbReference>
<accession>A0A1F6WIM8</accession>
<protein>
    <submittedName>
        <fullName evidence="2">Uncharacterized protein</fullName>
    </submittedName>
</protein>